<evidence type="ECO:0000313" key="1">
    <source>
        <dbReference type="EMBL" id="AVK39579.1"/>
    </source>
</evidence>
<reference evidence="1" key="1">
    <citation type="journal article" date="2018" name="Mitochondrial DNA Part B Resour">
        <title>Complete mitochondrial genomes of six species of the freshwater red algal order Batrachospermales (Rhodophyta).</title>
        <authorList>
            <person name="Paiano M.O."/>
            <person name="Del Cortona A."/>
            <person name="Costa J.F."/>
            <person name="Liu S.-L."/>
            <person name="Verbruggen H."/>
            <person name="De Clerck O."/>
            <person name="Necchi O."/>
        </authorList>
    </citation>
    <scope>NUCLEOTIDE SEQUENCE</scope>
    <source>
        <strain evidence="1">J.0228</strain>
    </source>
</reference>
<name>A0A343UY22_9FLOR</name>
<dbReference type="EMBL" id="MG787098">
    <property type="protein sequence ID" value="AVK39579.1"/>
    <property type="molecule type" value="Genomic_DNA"/>
</dbReference>
<keyword evidence="1" id="KW-0496">Mitochondrion</keyword>
<gene>
    <name evidence="1" type="primary">orf166</name>
</gene>
<geneLocation type="mitochondrion" evidence="1"/>
<organism evidence="1">
    <name type="scientific">Sheathia arcuata</name>
    <dbReference type="NCBI Taxonomy" id="340433"/>
    <lineage>
        <taxon>Eukaryota</taxon>
        <taxon>Rhodophyta</taxon>
        <taxon>Florideophyceae</taxon>
        <taxon>Nemaliophycidae</taxon>
        <taxon>Batrachospermales</taxon>
        <taxon>Batrachospermaceae</taxon>
        <taxon>Sheathia</taxon>
    </lineage>
</organism>
<dbReference type="AlphaFoldDB" id="A0A343UY22"/>
<proteinExistence type="predicted"/>
<protein>
    <submittedName>
        <fullName evidence="1">Uncharacterized protein</fullName>
    </submittedName>
</protein>
<accession>A0A343UY22</accession>
<reference evidence="1" key="2">
    <citation type="submission" date="2018-01" db="EMBL/GenBank/DDBJ databases">
        <authorList>
            <person name="Gaut B.S."/>
            <person name="Morton B.R."/>
            <person name="Clegg M.T."/>
            <person name="Duvall M.R."/>
        </authorList>
    </citation>
    <scope>NUCLEOTIDE SEQUENCE</scope>
    <source>
        <strain evidence="1">J.0228</strain>
    </source>
</reference>
<sequence length="165" mass="20353">MIYNYPRLQLNFKYLQKYDIIDKKLIFHKVNFACTYRTRIESMNIEKLNFLSTSVTQEWLCGQKSAIQNCFLYYKHNTKSIYFETILRKLSFWNFLDLYINSIFIHNYRNSLKMIFYFEKMSYFNTFSFNLWQNNFLFTKLKENSSEVYHLKQQSSVKSTHFYFS</sequence>